<dbReference type="AlphaFoldDB" id="A0A4R8VF09"/>
<accession>A0A4R8VF09</accession>
<dbReference type="OrthoDB" id="9808049at2"/>
<sequence>MPAVPGFAAGLDAGIRQLHCDEYRNPASVADGPMLVVGAGTSGAEIALELARDLAQTHPVFLARCPTPHIPDAVFRLAGGLYWAFVNGVLTRATPIGRKVTRGFHSRGAPLIRTSMKQVTDAGVTLLPRITGVTDGLPDASGAVVPRPATLIRATGYRPGLDWIAGLPLDEHGLPDAPRGVVASMPGLYLVGMPFQYGLTSQLLGGVGRDAGFVAGRIAEEKRAGRTALSGSARLCVHWRPPRAVHRNCTELECSQTPH</sequence>
<dbReference type="Proteomes" id="UP000298488">
    <property type="component" value="Unassembled WGS sequence"/>
</dbReference>
<keyword evidence="2" id="KW-1185">Reference proteome</keyword>
<reference evidence="1 2" key="1">
    <citation type="submission" date="2019-03" db="EMBL/GenBank/DDBJ databases">
        <title>Genomics of glacier-inhabiting Cryobacterium strains.</title>
        <authorList>
            <person name="Liu Q."/>
            <person name="Xin Y.-H."/>
        </authorList>
    </citation>
    <scope>NUCLEOTIDE SEQUENCE [LARGE SCALE GENOMIC DNA]</scope>
    <source>
        <strain evidence="1 2">CGMCC 1.10440</strain>
    </source>
</reference>
<dbReference type="InterPro" id="IPR036188">
    <property type="entry name" value="FAD/NAD-bd_sf"/>
</dbReference>
<name>A0A4R8VF09_9MICO</name>
<organism evidence="1 2">
    <name type="scientific">Terrimesophilobacter mesophilus</name>
    <dbReference type="NCBI Taxonomy" id="433647"/>
    <lineage>
        <taxon>Bacteria</taxon>
        <taxon>Bacillati</taxon>
        <taxon>Actinomycetota</taxon>
        <taxon>Actinomycetes</taxon>
        <taxon>Micrococcales</taxon>
        <taxon>Microbacteriaceae</taxon>
        <taxon>Terrimesophilobacter</taxon>
    </lineage>
</organism>
<evidence type="ECO:0000313" key="2">
    <source>
        <dbReference type="Proteomes" id="UP000298488"/>
    </source>
</evidence>
<protein>
    <recommendedName>
        <fullName evidence="3">Flavoprotein involved in K+ transport</fullName>
    </recommendedName>
</protein>
<evidence type="ECO:0008006" key="3">
    <source>
        <dbReference type="Google" id="ProtNLM"/>
    </source>
</evidence>
<proteinExistence type="predicted"/>
<dbReference type="RefSeq" id="WP_134542290.1">
    <property type="nucleotide sequence ID" value="NZ_JACHBP010000001.1"/>
</dbReference>
<gene>
    <name evidence="1" type="ORF">E3N84_10535</name>
</gene>
<dbReference type="EMBL" id="SOFI01000003">
    <property type="protein sequence ID" value="TFB80427.1"/>
    <property type="molecule type" value="Genomic_DNA"/>
</dbReference>
<comment type="caution">
    <text evidence="1">The sequence shown here is derived from an EMBL/GenBank/DDBJ whole genome shotgun (WGS) entry which is preliminary data.</text>
</comment>
<dbReference type="Gene3D" id="3.50.50.60">
    <property type="entry name" value="FAD/NAD(P)-binding domain"/>
    <property type="match status" value="1"/>
</dbReference>
<evidence type="ECO:0000313" key="1">
    <source>
        <dbReference type="EMBL" id="TFB80427.1"/>
    </source>
</evidence>
<dbReference type="SUPFAM" id="SSF51905">
    <property type="entry name" value="FAD/NAD(P)-binding domain"/>
    <property type="match status" value="1"/>
</dbReference>